<protein>
    <submittedName>
        <fullName evidence="2">Long-chain N-acyl amino acid synthase</fullName>
    </submittedName>
</protein>
<dbReference type="EMBL" id="ANOH01000214">
    <property type="protein sequence ID" value="EMI55483.1"/>
    <property type="molecule type" value="Genomic_DNA"/>
</dbReference>
<dbReference type="PROSITE" id="PS51186">
    <property type="entry name" value="GNAT"/>
    <property type="match status" value="1"/>
</dbReference>
<dbReference type="InterPro" id="IPR016181">
    <property type="entry name" value="Acyl_CoA_acyltransferase"/>
</dbReference>
<dbReference type="Gene3D" id="3.40.630.30">
    <property type="match status" value="1"/>
</dbReference>
<comment type="caution">
    <text evidence="2">The sequence shown here is derived from an EMBL/GenBank/DDBJ whole genome shotgun (WGS) entry which is preliminary data.</text>
</comment>
<dbReference type="SUPFAM" id="SSF55729">
    <property type="entry name" value="Acyl-CoA N-acyltransferases (Nat)"/>
    <property type="match status" value="1"/>
</dbReference>
<dbReference type="AlphaFoldDB" id="M5UHH4"/>
<keyword evidence="3" id="KW-1185">Reference proteome</keyword>
<organism evidence="2 3">
    <name type="scientific">Rhodopirellula sallentina SM41</name>
    <dbReference type="NCBI Taxonomy" id="1263870"/>
    <lineage>
        <taxon>Bacteria</taxon>
        <taxon>Pseudomonadati</taxon>
        <taxon>Planctomycetota</taxon>
        <taxon>Planctomycetia</taxon>
        <taxon>Pirellulales</taxon>
        <taxon>Pirellulaceae</taxon>
        <taxon>Rhodopirellula</taxon>
    </lineage>
</organism>
<gene>
    <name evidence="2" type="ORF">RSSM_03047</name>
</gene>
<dbReference type="Pfam" id="PF21926">
    <property type="entry name" value="FeeM"/>
    <property type="match status" value="1"/>
</dbReference>
<dbReference type="GO" id="GO:0016747">
    <property type="term" value="F:acyltransferase activity, transferring groups other than amino-acyl groups"/>
    <property type="evidence" value="ECO:0007669"/>
    <property type="project" value="InterPro"/>
</dbReference>
<sequence>MNGRDDWGLPFAPVNRLSIQSSLRLLAAKAMSYPMKQAREAGDVCRRANVGAGTVWMDRLPMIGSSVSCRTARTRIDYEAAFSLLQRRYQEVGLAEAHRDSPVMRVLPYHLTRQSQVFVASVDGRTIGTVTLVLGNVGNLPMERMYPGVVSRWKRFYRLGELASLAIDPRFAKPRVAFMELTRLASAFAQHHGLDSLAAVVHPRHAKFYTHALGFQVIGAEKRCDLVGGRPGVPVQGSINRPCNASTRLSRFYTNCDHTTNELMHRPMREIDQIYFRRWCGNPRFQAPSIGSARRQRAA</sequence>
<proteinExistence type="predicted"/>
<feature type="domain" description="N-acetyltransferase" evidence="1">
    <location>
        <begin position="67"/>
        <end position="236"/>
    </location>
</feature>
<reference evidence="2 3" key="1">
    <citation type="journal article" date="2013" name="Mar. Genomics">
        <title>Expression of sulfatases in Rhodopirellula baltica and the diversity of sulfatases in the genus Rhodopirellula.</title>
        <authorList>
            <person name="Wegner C.E."/>
            <person name="Richter-Heitmann T."/>
            <person name="Klindworth A."/>
            <person name="Klockow C."/>
            <person name="Richter M."/>
            <person name="Achstetter T."/>
            <person name="Glockner F.O."/>
            <person name="Harder J."/>
        </authorList>
    </citation>
    <scope>NUCLEOTIDE SEQUENCE [LARGE SCALE GENOMIC DNA]</scope>
    <source>
        <strain evidence="2 3">SM41</strain>
    </source>
</reference>
<dbReference type="InterPro" id="IPR054597">
    <property type="entry name" value="FeeM_cat"/>
</dbReference>
<accession>M5UHH4</accession>
<dbReference type="PATRIC" id="fig|1263870.3.peg.3236"/>
<evidence type="ECO:0000259" key="1">
    <source>
        <dbReference type="PROSITE" id="PS51186"/>
    </source>
</evidence>
<dbReference type="InterPro" id="IPR000182">
    <property type="entry name" value="GNAT_dom"/>
</dbReference>
<name>M5UHH4_9BACT</name>
<evidence type="ECO:0000313" key="2">
    <source>
        <dbReference type="EMBL" id="EMI55483.1"/>
    </source>
</evidence>
<dbReference type="Proteomes" id="UP000011885">
    <property type="component" value="Unassembled WGS sequence"/>
</dbReference>
<evidence type="ECO:0000313" key="3">
    <source>
        <dbReference type="Proteomes" id="UP000011885"/>
    </source>
</evidence>